<dbReference type="InterPro" id="IPR029058">
    <property type="entry name" value="AB_hydrolase_fold"/>
</dbReference>
<evidence type="ECO:0000313" key="2">
    <source>
        <dbReference type="EMBL" id="JAI67069.1"/>
    </source>
</evidence>
<evidence type="ECO:0000259" key="1">
    <source>
        <dbReference type="Pfam" id="PF00326"/>
    </source>
</evidence>
<dbReference type="AlphaFoldDB" id="A0A0P4WJ05"/>
<dbReference type="PANTHER" id="PTHR43056:SF5">
    <property type="entry name" value="PEPTIDASE S9 PROLYL OLIGOPEPTIDASE CATALYTIC DOMAIN-CONTAINING PROTEIN"/>
    <property type="match status" value="1"/>
</dbReference>
<dbReference type="Pfam" id="PF00326">
    <property type="entry name" value="Peptidase_S9"/>
    <property type="match status" value="1"/>
</dbReference>
<feature type="domain" description="Peptidase S9 prolyl oligopeptidase catalytic" evidence="1">
    <location>
        <begin position="2"/>
        <end position="78"/>
    </location>
</feature>
<dbReference type="EMBL" id="GDRN01042159">
    <property type="protein sequence ID" value="JAI67069.1"/>
    <property type="molecule type" value="Transcribed_RNA"/>
</dbReference>
<protein>
    <recommendedName>
        <fullName evidence="1">Peptidase S9 prolyl oligopeptidase catalytic domain-containing protein</fullName>
    </recommendedName>
</protein>
<sequence>MLSALTIPGSVFKAGASYYGVSDPETMATNTHKFKKNYMEALIGNLDRHKDRYVTRSPLRNYERLEVPMIFFHGANDKVGRACFLLGEGSQGRGTSLLVRVK</sequence>
<dbReference type="EMBL" id="GDRN01042157">
    <property type="protein sequence ID" value="JAI67070.1"/>
    <property type="molecule type" value="Transcribed_RNA"/>
</dbReference>
<dbReference type="InterPro" id="IPR001375">
    <property type="entry name" value="Peptidase_S9_cat"/>
</dbReference>
<accession>A0A0P4WJ05</accession>
<dbReference type="GO" id="GO:0008236">
    <property type="term" value="F:serine-type peptidase activity"/>
    <property type="evidence" value="ECO:0007669"/>
    <property type="project" value="InterPro"/>
</dbReference>
<organism evidence="2">
    <name type="scientific">Scylla olivacea</name>
    <name type="common">Orange mud crab</name>
    <name type="synonym">Cancer olivacea</name>
    <dbReference type="NCBI Taxonomy" id="85551"/>
    <lineage>
        <taxon>Eukaryota</taxon>
        <taxon>Metazoa</taxon>
        <taxon>Ecdysozoa</taxon>
        <taxon>Arthropoda</taxon>
        <taxon>Crustacea</taxon>
        <taxon>Multicrustacea</taxon>
        <taxon>Malacostraca</taxon>
        <taxon>Eumalacostraca</taxon>
        <taxon>Eucarida</taxon>
        <taxon>Decapoda</taxon>
        <taxon>Pleocyemata</taxon>
        <taxon>Brachyura</taxon>
        <taxon>Eubrachyura</taxon>
        <taxon>Portunoidea</taxon>
        <taxon>Portunidae</taxon>
        <taxon>Portuninae</taxon>
        <taxon>Scylla</taxon>
    </lineage>
</organism>
<name>A0A0P4WJ05_SCYOL</name>
<proteinExistence type="predicted"/>
<dbReference type="PANTHER" id="PTHR43056">
    <property type="entry name" value="PEPTIDASE S9 PROLYL OLIGOPEPTIDASE"/>
    <property type="match status" value="1"/>
</dbReference>
<dbReference type="Gene3D" id="3.40.50.1820">
    <property type="entry name" value="alpha/beta hydrolase"/>
    <property type="match status" value="1"/>
</dbReference>
<dbReference type="SUPFAM" id="SSF53474">
    <property type="entry name" value="alpha/beta-Hydrolases"/>
    <property type="match status" value="1"/>
</dbReference>
<dbReference type="GO" id="GO:0006508">
    <property type="term" value="P:proteolysis"/>
    <property type="evidence" value="ECO:0007669"/>
    <property type="project" value="InterPro"/>
</dbReference>
<dbReference type="InterPro" id="IPR050585">
    <property type="entry name" value="Xaa-Pro_dipeptidyl-ppase/CocE"/>
</dbReference>
<reference evidence="2" key="1">
    <citation type="submission" date="2015-09" db="EMBL/GenBank/DDBJ databases">
        <title>Scylla olivacea transcriptome.</title>
        <authorList>
            <person name="Ikhwanuddin M."/>
        </authorList>
    </citation>
    <scope>NUCLEOTIDE SEQUENCE</scope>
</reference>